<keyword evidence="4" id="KW-1185">Reference proteome</keyword>
<gene>
    <name evidence="3" type="ORF">Tco_0926549</name>
</gene>
<name>A0ABQ5DB73_9ASTR</name>
<evidence type="ECO:0000313" key="3">
    <source>
        <dbReference type="EMBL" id="GJT36130.1"/>
    </source>
</evidence>
<protein>
    <recommendedName>
        <fullName evidence="2">Retroviral polymerase SH3-like domain-containing protein</fullName>
    </recommendedName>
</protein>
<comment type="caution">
    <text evidence="3">The sequence shown here is derived from an EMBL/GenBank/DDBJ whole genome shotgun (WGS) entry which is preliminary data.</text>
</comment>
<dbReference type="EMBL" id="BQNB010015110">
    <property type="protein sequence ID" value="GJT36130.1"/>
    <property type="molecule type" value="Genomic_DNA"/>
</dbReference>
<organism evidence="3 4">
    <name type="scientific">Tanacetum coccineum</name>
    <dbReference type="NCBI Taxonomy" id="301880"/>
    <lineage>
        <taxon>Eukaryota</taxon>
        <taxon>Viridiplantae</taxon>
        <taxon>Streptophyta</taxon>
        <taxon>Embryophyta</taxon>
        <taxon>Tracheophyta</taxon>
        <taxon>Spermatophyta</taxon>
        <taxon>Magnoliopsida</taxon>
        <taxon>eudicotyledons</taxon>
        <taxon>Gunneridae</taxon>
        <taxon>Pentapetalae</taxon>
        <taxon>asterids</taxon>
        <taxon>campanulids</taxon>
        <taxon>Asterales</taxon>
        <taxon>Asteraceae</taxon>
        <taxon>Asteroideae</taxon>
        <taxon>Anthemideae</taxon>
        <taxon>Anthemidinae</taxon>
        <taxon>Tanacetum</taxon>
    </lineage>
</organism>
<feature type="compositionally biased region" description="Basic and acidic residues" evidence="1">
    <location>
        <begin position="97"/>
        <end position="109"/>
    </location>
</feature>
<sequence length="207" mass="22414">MVTNTLSMCGEGKFEGKADEGLLVGYSVNSKAFKAFNTRNSKVKENLHIKFLENKSNVIGSGLEWLFDIDSLTKSMNYELVTAGNQTNGDAEDKDTDEVPGKGDDDVNKESGIYDQERTDSSTQDVNTVGPSINIANANISTGSLNINTTSPIPNDPTMPSLEETDIFDGTYDDEDVGAEADLNNLETTMNVGPIPTTITHKDHPKD</sequence>
<reference evidence="3" key="1">
    <citation type="journal article" date="2022" name="Int. J. Mol. Sci.">
        <title>Draft Genome of Tanacetum Coccineum: Genomic Comparison of Closely Related Tanacetum-Family Plants.</title>
        <authorList>
            <person name="Yamashiro T."/>
            <person name="Shiraishi A."/>
            <person name="Nakayama K."/>
            <person name="Satake H."/>
        </authorList>
    </citation>
    <scope>NUCLEOTIDE SEQUENCE</scope>
</reference>
<feature type="region of interest" description="Disordered" evidence="1">
    <location>
        <begin position="83"/>
        <end position="127"/>
    </location>
</feature>
<evidence type="ECO:0000259" key="2">
    <source>
        <dbReference type="Pfam" id="PF25597"/>
    </source>
</evidence>
<reference evidence="3" key="2">
    <citation type="submission" date="2022-01" db="EMBL/GenBank/DDBJ databases">
        <authorList>
            <person name="Yamashiro T."/>
            <person name="Shiraishi A."/>
            <person name="Satake H."/>
            <person name="Nakayama K."/>
        </authorList>
    </citation>
    <scope>NUCLEOTIDE SEQUENCE</scope>
</reference>
<feature type="region of interest" description="Disordered" evidence="1">
    <location>
        <begin position="184"/>
        <end position="207"/>
    </location>
</feature>
<dbReference type="Pfam" id="PF25597">
    <property type="entry name" value="SH3_retrovirus"/>
    <property type="match status" value="1"/>
</dbReference>
<proteinExistence type="predicted"/>
<evidence type="ECO:0000313" key="4">
    <source>
        <dbReference type="Proteomes" id="UP001151760"/>
    </source>
</evidence>
<dbReference type="InterPro" id="IPR057670">
    <property type="entry name" value="SH3_retrovirus"/>
</dbReference>
<dbReference type="Proteomes" id="UP001151760">
    <property type="component" value="Unassembled WGS sequence"/>
</dbReference>
<accession>A0ABQ5DB73</accession>
<feature type="domain" description="Retroviral polymerase SH3-like" evidence="2">
    <location>
        <begin position="12"/>
        <end position="56"/>
    </location>
</feature>
<evidence type="ECO:0000256" key="1">
    <source>
        <dbReference type="SAM" id="MobiDB-lite"/>
    </source>
</evidence>